<feature type="transmembrane region" description="Helical" evidence="1">
    <location>
        <begin position="158"/>
        <end position="175"/>
    </location>
</feature>
<dbReference type="NCBIfam" id="TIGR02595">
    <property type="entry name" value="PEP_CTERM"/>
    <property type="match status" value="1"/>
</dbReference>
<protein>
    <recommendedName>
        <fullName evidence="3">Ice-binding protein C-terminal domain-containing protein</fullName>
    </recommendedName>
</protein>
<keyword evidence="5" id="KW-1185">Reference proteome</keyword>
<evidence type="ECO:0000313" key="4">
    <source>
        <dbReference type="EMBL" id="MBK1713132.1"/>
    </source>
</evidence>
<keyword evidence="1" id="KW-1133">Transmembrane helix</keyword>
<dbReference type="InterPro" id="IPR013424">
    <property type="entry name" value="Ice-binding_C"/>
</dbReference>
<name>A0ABS1DWI4_RUBGE</name>
<keyword evidence="1" id="KW-0812">Transmembrane</keyword>
<keyword evidence="1" id="KW-0472">Membrane</keyword>
<dbReference type="RefSeq" id="WP_200378566.1">
    <property type="nucleotide sequence ID" value="NZ_NRRU01000032.1"/>
</dbReference>
<proteinExistence type="predicted"/>
<reference evidence="4" key="2">
    <citation type="journal article" date="2020" name="Microorganisms">
        <title>Osmotic Adaptation and Compatible Solute Biosynthesis of Phototrophic Bacteria as Revealed from Genome Analyses.</title>
        <authorList>
            <person name="Imhoff J.F."/>
            <person name="Rahn T."/>
            <person name="Kunzel S."/>
            <person name="Keller A."/>
            <person name="Neulinger S.C."/>
        </authorList>
    </citation>
    <scope>NUCLEOTIDE SEQUENCE</scope>
    <source>
        <strain evidence="4">IM 151</strain>
    </source>
</reference>
<feature type="domain" description="Ice-binding protein C-terminal" evidence="3">
    <location>
        <begin position="153"/>
        <end position="179"/>
    </location>
</feature>
<organism evidence="4 5">
    <name type="scientific">Rubrivivax gelatinosus</name>
    <name type="common">Rhodocyclus gelatinosus</name>
    <name type="synonym">Rhodopseudomonas gelatinosa</name>
    <dbReference type="NCBI Taxonomy" id="28068"/>
    <lineage>
        <taxon>Bacteria</taxon>
        <taxon>Pseudomonadati</taxon>
        <taxon>Pseudomonadota</taxon>
        <taxon>Betaproteobacteria</taxon>
        <taxon>Burkholderiales</taxon>
        <taxon>Sphaerotilaceae</taxon>
        <taxon>Rubrivivax</taxon>
    </lineage>
</organism>
<comment type="caution">
    <text evidence="4">The sequence shown here is derived from an EMBL/GenBank/DDBJ whole genome shotgun (WGS) entry which is preliminary data.</text>
</comment>
<evidence type="ECO:0000313" key="5">
    <source>
        <dbReference type="Proteomes" id="UP001041814"/>
    </source>
</evidence>
<feature type="signal peptide" evidence="2">
    <location>
        <begin position="1"/>
        <end position="23"/>
    </location>
</feature>
<sequence length="180" mass="18590">MKRMATAGLVAAVMLAAALPARAAVQVVDFDQLIESTRLDTPLRGGDALVLDSFAAGQRGRFDQSITFTLASAAYATGEASWNVVRGGSRLLGVDIDLLDADGNVVFSDSFAGRAAGVRTSLLAGALGPGTYTLHATGRGARDASLDLSLAFAVPEPATVATMGLGLALVMLTVARRRRR</sequence>
<keyword evidence="2" id="KW-0732">Signal</keyword>
<dbReference type="Pfam" id="PF07589">
    <property type="entry name" value="PEP-CTERM"/>
    <property type="match status" value="1"/>
</dbReference>
<feature type="chain" id="PRO_5046737583" description="Ice-binding protein C-terminal domain-containing protein" evidence="2">
    <location>
        <begin position="24"/>
        <end position="180"/>
    </location>
</feature>
<gene>
    <name evidence="4" type="ORF">CKO43_10105</name>
</gene>
<accession>A0ABS1DWI4</accession>
<dbReference type="EMBL" id="NRRU01000032">
    <property type="protein sequence ID" value="MBK1713132.1"/>
    <property type="molecule type" value="Genomic_DNA"/>
</dbReference>
<reference evidence="4" key="1">
    <citation type="submission" date="2017-08" db="EMBL/GenBank/DDBJ databases">
        <authorList>
            <person name="Imhoff J.F."/>
            <person name="Rahn T."/>
            <person name="Kuenzel S."/>
            <person name="Neulinger S.C."/>
        </authorList>
    </citation>
    <scope>NUCLEOTIDE SEQUENCE</scope>
    <source>
        <strain evidence="4">IM 151</strain>
    </source>
</reference>
<evidence type="ECO:0000256" key="1">
    <source>
        <dbReference type="SAM" id="Phobius"/>
    </source>
</evidence>
<evidence type="ECO:0000259" key="3">
    <source>
        <dbReference type="Pfam" id="PF07589"/>
    </source>
</evidence>
<evidence type="ECO:0000256" key="2">
    <source>
        <dbReference type="SAM" id="SignalP"/>
    </source>
</evidence>
<dbReference type="Proteomes" id="UP001041814">
    <property type="component" value="Unassembled WGS sequence"/>
</dbReference>